<accession>A0A367IP92</accession>
<dbReference type="Proteomes" id="UP000253551">
    <property type="component" value="Unassembled WGS sequence"/>
</dbReference>
<evidence type="ECO:0000259" key="3">
    <source>
        <dbReference type="Pfam" id="PF05183"/>
    </source>
</evidence>
<evidence type="ECO:0000313" key="5">
    <source>
        <dbReference type="Proteomes" id="UP000253551"/>
    </source>
</evidence>
<keyword evidence="1" id="KW-0548">Nucleotidyltransferase</keyword>
<organism evidence="4 5">
    <name type="scientific">Rhizopus stolonifer</name>
    <name type="common">Rhizopus nigricans</name>
    <dbReference type="NCBI Taxonomy" id="4846"/>
    <lineage>
        <taxon>Eukaryota</taxon>
        <taxon>Fungi</taxon>
        <taxon>Fungi incertae sedis</taxon>
        <taxon>Mucoromycota</taxon>
        <taxon>Mucoromycotina</taxon>
        <taxon>Mucoromycetes</taxon>
        <taxon>Mucorales</taxon>
        <taxon>Mucorineae</taxon>
        <taxon>Rhizopodaceae</taxon>
        <taxon>Rhizopus</taxon>
    </lineage>
</organism>
<feature type="non-terminal residue" evidence="4">
    <location>
        <position position="478"/>
    </location>
</feature>
<dbReference type="InterPro" id="IPR057596">
    <property type="entry name" value="RDRP_core"/>
</dbReference>
<keyword evidence="1" id="KW-0808">Transferase</keyword>
<protein>
    <recommendedName>
        <fullName evidence="1">RNA-dependent RNA polymerase</fullName>
        <ecNumber evidence="1">2.7.7.48</ecNumber>
    </recommendedName>
</protein>
<feature type="region of interest" description="Disordered" evidence="2">
    <location>
        <begin position="263"/>
        <end position="294"/>
    </location>
</feature>
<comment type="caution">
    <text evidence="4">The sequence shown here is derived from an EMBL/GenBank/DDBJ whole genome shotgun (WGS) entry which is preliminary data.</text>
</comment>
<evidence type="ECO:0000256" key="2">
    <source>
        <dbReference type="SAM" id="MobiDB-lite"/>
    </source>
</evidence>
<keyword evidence="1" id="KW-0694">RNA-binding</keyword>
<comment type="similarity">
    <text evidence="1">Belongs to the RdRP family.</text>
</comment>
<dbReference type="EC" id="2.7.7.48" evidence="1"/>
<dbReference type="EMBL" id="PJQM01006532">
    <property type="protein sequence ID" value="RCH79514.1"/>
    <property type="molecule type" value="Genomic_DNA"/>
</dbReference>
<feature type="compositionally biased region" description="Polar residues" evidence="2">
    <location>
        <begin position="263"/>
        <end position="276"/>
    </location>
</feature>
<dbReference type="Pfam" id="PF05183">
    <property type="entry name" value="RdRP"/>
    <property type="match status" value="1"/>
</dbReference>
<dbReference type="AlphaFoldDB" id="A0A367IP92"/>
<evidence type="ECO:0000313" key="4">
    <source>
        <dbReference type="EMBL" id="RCH79514.1"/>
    </source>
</evidence>
<proteinExistence type="inferred from homology"/>
<gene>
    <name evidence="4" type="ORF">CU098_004013</name>
</gene>
<dbReference type="STRING" id="4846.A0A367IP92"/>
<evidence type="ECO:0000256" key="1">
    <source>
        <dbReference type="RuleBase" id="RU363098"/>
    </source>
</evidence>
<reference evidence="4 5" key="1">
    <citation type="journal article" date="2018" name="G3 (Bethesda)">
        <title>Phylogenetic and Phylogenomic Definition of Rhizopus Species.</title>
        <authorList>
            <person name="Gryganskyi A.P."/>
            <person name="Golan J."/>
            <person name="Dolatabadi S."/>
            <person name="Mondo S."/>
            <person name="Robb S."/>
            <person name="Idnurm A."/>
            <person name="Muszewska A."/>
            <person name="Steczkiewicz K."/>
            <person name="Masonjones S."/>
            <person name="Liao H.L."/>
            <person name="Gajdeczka M.T."/>
            <person name="Anike F."/>
            <person name="Vuek A."/>
            <person name="Anishchenko I.M."/>
            <person name="Voigt K."/>
            <person name="de Hoog G.S."/>
            <person name="Smith M.E."/>
            <person name="Heitman J."/>
            <person name="Vilgalys R."/>
            <person name="Stajich J.E."/>
        </authorList>
    </citation>
    <scope>NUCLEOTIDE SEQUENCE [LARGE SCALE GENOMIC DNA]</scope>
    <source>
        <strain evidence="4 5">LSU 92-RS-03</strain>
    </source>
</reference>
<keyword evidence="5" id="KW-1185">Reference proteome</keyword>
<keyword evidence="1" id="KW-0696">RNA-directed RNA polymerase</keyword>
<name>A0A367IP92_RHIST</name>
<dbReference type="GO" id="GO:0003723">
    <property type="term" value="F:RNA binding"/>
    <property type="evidence" value="ECO:0007669"/>
    <property type="project" value="UniProtKB-KW"/>
</dbReference>
<dbReference type="OrthoDB" id="10055769at2759"/>
<feature type="domain" description="RDRP core" evidence="3">
    <location>
        <begin position="337"/>
        <end position="466"/>
    </location>
</feature>
<sequence>MSLDPNISRCAKQIYNHLGLSDRINHCSKPNALFPEIDKMKNLLALTDKNVLNETVKGFIRWTPPRQRKKTLADFTSQIDHEISTLWPEELLDDIDEDLIQSMDNIGASGNKRVASEDLDINENKAGSKKHKLNNNQTTTAAKARMNKPRPTALECFSADTSQLEGYNFICSPAKPTKLFNGASWIVLFEIARFLDSCKVPWNEIPFEAFRSFLDIGASEPRKLFEVMMRWNIEDRLGQNLNGVAYSRMNRCSDSVWGYMQTEASSTTTQNSNEHNSSSSAVPPSLPKPKKKLHKESFRINTTDVAEQIEIKQKLLKNRMVRYSAIITFKNINETPKITLRPPKIAASNRFFRKFGQERFLEVVLSGTSSPSMVRTSKEFLLKPFLLMQRVYRFLFIKDDALVFFATEGTDLSPISIQQVIDWHLPITENWNMAMAKYASRMSLGYSSSIPTVHFEPDEIMYINDVYSETALVKDDSA</sequence>
<comment type="catalytic activity">
    <reaction evidence="1">
        <text>RNA(n) + a ribonucleoside 5'-triphosphate = RNA(n+1) + diphosphate</text>
        <dbReference type="Rhea" id="RHEA:21248"/>
        <dbReference type="Rhea" id="RHEA-COMP:14527"/>
        <dbReference type="Rhea" id="RHEA-COMP:17342"/>
        <dbReference type="ChEBI" id="CHEBI:33019"/>
        <dbReference type="ChEBI" id="CHEBI:61557"/>
        <dbReference type="ChEBI" id="CHEBI:140395"/>
        <dbReference type="EC" id="2.7.7.48"/>
    </reaction>
</comment>
<dbReference type="GO" id="GO:0003968">
    <property type="term" value="F:RNA-directed RNA polymerase activity"/>
    <property type="evidence" value="ECO:0007669"/>
    <property type="project" value="UniProtKB-KW"/>
</dbReference>